<evidence type="ECO:0000256" key="5">
    <source>
        <dbReference type="ARBA" id="ARBA00024045"/>
    </source>
</evidence>
<feature type="region of interest" description="Disordered" evidence="6">
    <location>
        <begin position="67"/>
        <end position="95"/>
    </location>
</feature>
<dbReference type="InterPro" id="IPR051863">
    <property type="entry name" value="HIPP"/>
</dbReference>
<dbReference type="AlphaFoldDB" id="A0A6A6LBL6"/>
<keyword evidence="4" id="KW-0636">Prenylation</keyword>
<dbReference type="EMBL" id="JAAGAX010000011">
    <property type="protein sequence ID" value="KAF2297865.1"/>
    <property type="molecule type" value="Genomic_DNA"/>
</dbReference>
<proteinExistence type="inferred from homology"/>
<evidence type="ECO:0000256" key="1">
    <source>
        <dbReference type="ARBA" id="ARBA00022481"/>
    </source>
</evidence>
<evidence type="ECO:0000259" key="7">
    <source>
        <dbReference type="PROSITE" id="PS50846"/>
    </source>
</evidence>
<dbReference type="PROSITE" id="PS50846">
    <property type="entry name" value="HMA_2"/>
    <property type="match status" value="1"/>
</dbReference>
<name>A0A6A6LBL6_HEVBR</name>
<dbReference type="Pfam" id="PF00403">
    <property type="entry name" value="HMA"/>
    <property type="match status" value="1"/>
</dbReference>
<dbReference type="GO" id="GO:0046872">
    <property type="term" value="F:metal ion binding"/>
    <property type="evidence" value="ECO:0007669"/>
    <property type="project" value="UniProtKB-KW"/>
</dbReference>
<dbReference type="InterPro" id="IPR006121">
    <property type="entry name" value="HMA_dom"/>
</dbReference>
<keyword evidence="9" id="KW-1185">Reference proteome</keyword>
<feature type="compositionally biased region" description="Basic and acidic residues" evidence="6">
    <location>
        <begin position="70"/>
        <end position="93"/>
    </location>
</feature>
<dbReference type="PANTHER" id="PTHR45811">
    <property type="entry name" value="COPPER TRANSPORT PROTEIN FAMILY-RELATED"/>
    <property type="match status" value="1"/>
</dbReference>
<dbReference type="InterPro" id="IPR036163">
    <property type="entry name" value="HMA_dom_sf"/>
</dbReference>
<comment type="caution">
    <text evidence="8">The sequence shown here is derived from an EMBL/GenBank/DDBJ whole genome shotgun (WGS) entry which is preliminary data.</text>
</comment>
<evidence type="ECO:0000256" key="4">
    <source>
        <dbReference type="ARBA" id="ARBA00023289"/>
    </source>
</evidence>
<evidence type="ECO:0000256" key="3">
    <source>
        <dbReference type="ARBA" id="ARBA00023288"/>
    </source>
</evidence>
<evidence type="ECO:0000313" key="8">
    <source>
        <dbReference type="EMBL" id="KAF2297865.1"/>
    </source>
</evidence>
<keyword evidence="1" id="KW-0488">Methylation</keyword>
<keyword evidence="2" id="KW-0479">Metal-binding</keyword>
<comment type="similarity">
    <text evidence="5">Belongs to the HIPP family.</text>
</comment>
<dbReference type="SUPFAM" id="SSF55008">
    <property type="entry name" value="HMA, heavy metal-associated domain"/>
    <property type="match status" value="1"/>
</dbReference>
<feature type="domain" description="HMA" evidence="7">
    <location>
        <begin position="1"/>
        <end position="68"/>
    </location>
</feature>
<dbReference type="Gene3D" id="3.30.70.100">
    <property type="match status" value="1"/>
</dbReference>
<keyword evidence="3" id="KW-0449">Lipoprotein</keyword>
<evidence type="ECO:0000256" key="6">
    <source>
        <dbReference type="SAM" id="MobiDB-lite"/>
    </source>
</evidence>
<accession>A0A6A6LBL6</accession>
<dbReference type="PANTHER" id="PTHR45811:SF49">
    <property type="entry name" value="OS04G0667600 PROTEIN"/>
    <property type="match status" value="1"/>
</dbReference>
<evidence type="ECO:0000313" key="9">
    <source>
        <dbReference type="Proteomes" id="UP000467840"/>
    </source>
</evidence>
<reference evidence="8 9" key="1">
    <citation type="journal article" date="2020" name="Mol. Plant">
        <title>The Chromosome-Based Rubber Tree Genome Provides New Insights into Spurge Genome Evolution and Rubber Biosynthesis.</title>
        <authorList>
            <person name="Liu J."/>
            <person name="Shi C."/>
            <person name="Shi C.C."/>
            <person name="Li W."/>
            <person name="Zhang Q.J."/>
            <person name="Zhang Y."/>
            <person name="Li K."/>
            <person name="Lu H.F."/>
            <person name="Shi C."/>
            <person name="Zhu S.T."/>
            <person name="Xiao Z.Y."/>
            <person name="Nan H."/>
            <person name="Yue Y."/>
            <person name="Zhu X.G."/>
            <person name="Wu Y."/>
            <person name="Hong X.N."/>
            <person name="Fan G.Y."/>
            <person name="Tong Y."/>
            <person name="Zhang D."/>
            <person name="Mao C.L."/>
            <person name="Liu Y.L."/>
            <person name="Hao S.J."/>
            <person name="Liu W.Q."/>
            <person name="Lv M.Q."/>
            <person name="Zhang H.B."/>
            <person name="Liu Y."/>
            <person name="Hu-Tang G.R."/>
            <person name="Wang J.P."/>
            <person name="Wang J.H."/>
            <person name="Sun Y.H."/>
            <person name="Ni S.B."/>
            <person name="Chen W.B."/>
            <person name="Zhang X.C."/>
            <person name="Jiao Y.N."/>
            <person name="Eichler E.E."/>
            <person name="Li G.H."/>
            <person name="Liu X."/>
            <person name="Gao L.Z."/>
        </authorList>
    </citation>
    <scope>NUCLEOTIDE SEQUENCE [LARGE SCALE GENOMIC DNA]</scope>
    <source>
        <strain evidence="9">cv. GT1</strain>
        <tissue evidence="8">Leaf</tissue>
    </source>
</reference>
<gene>
    <name evidence="8" type="ORF">GH714_004245</name>
</gene>
<dbReference type="Proteomes" id="UP000467840">
    <property type="component" value="Chromosome 1"/>
</dbReference>
<evidence type="ECO:0000256" key="2">
    <source>
        <dbReference type="ARBA" id="ARBA00022723"/>
    </source>
</evidence>
<organism evidence="8 9">
    <name type="scientific">Hevea brasiliensis</name>
    <name type="common">Para rubber tree</name>
    <name type="synonym">Siphonia brasiliensis</name>
    <dbReference type="NCBI Taxonomy" id="3981"/>
    <lineage>
        <taxon>Eukaryota</taxon>
        <taxon>Viridiplantae</taxon>
        <taxon>Streptophyta</taxon>
        <taxon>Embryophyta</taxon>
        <taxon>Tracheophyta</taxon>
        <taxon>Spermatophyta</taxon>
        <taxon>Magnoliopsida</taxon>
        <taxon>eudicotyledons</taxon>
        <taxon>Gunneridae</taxon>
        <taxon>Pentapetalae</taxon>
        <taxon>rosids</taxon>
        <taxon>fabids</taxon>
        <taxon>Malpighiales</taxon>
        <taxon>Euphorbiaceae</taxon>
        <taxon>Crotonoideae</taxon>
        <taxon>Micrandreae</taxon>
        <taxon>Hevea</taxon>
    </lineage>
</organism>
<sequence length="130" mass="14444">MKKVVLKLDIHDDKVKRKSMKAVSSLSGIDSIAVDMKDRKLTVTGDVDPVTIVSKLRKISHTEILSVGPAKEEKKDGGKKDGGGKKEDEKKNPNDQIAELVKAYKAYNPYLTQYYRVVTVEENPNACIVL</sequence>
<protein>
    <recommendedName>
        <fullName evidence="7">HMA domain-containing protein</fullName>
    </recommendedName>
</protein>